<keyword evidence="1" id="KW-0175">Coiled coil</keyword>
<dbReference type="EMBL" id="MN740485">
    <property type="protein sequence ID" value="QHU29337.1"/>
    <property type="molecule type" value="Genomic_DNA"/>
</dbReference>
<dbReference type="AlphaFoldDB" id="A0A6C0LFT2"/>
<reference evidence="2" key="1">
    <citation type="journal article" date="2020" name="Nature">
        <title>Giant virus diversity and host interactions through global metagenomics.</title>
        <authorList>
            <person name="Schulz F."/>
            <person name="Roux S."/>
            <person name="Paez-Espino D."/>
            <person name="Jungbluth S."/>
            <person name="Walsh D.A."/>
            <person name="Denef V.J."/>
            <person name="McMahon K.D."/>
            <person name="Konstantinidis K.T."/>
            <person name="Eloe-Fadrosh E.A."/>
            <person name="Kyrpides N.C."/>
            <person name="Woyke T."/>
        </authorList>
    </citation>
    <scope>NUCLEOTIDE SEQUENCE</scope>
    <source>
        <strain evidence="2">GVMAG-M-3300027804-47</strain>
    </source>
</reference>
<organism evidence="2">
    <name type="scientific">viral metagenome</name>
    <dbReference type="NCBI Taxonomy" id="1070528"/>
    <lineage>
        <taxon>unclassified sequences</taxon>
        <taxon>metagenomes</taxon>
        <taxon>organismal metagenomes</taxon>
    </lineage>
</organism>
<accession>A0A6C0LFT2</accession>
<proteinExistence type="predicted"/>
<name>A0A6C0LFT2_9ZZZZ</name>
<feature type="coiled-coil region" evidence="1">
    <location>
        <begin position="93"/>
        <end position="141"/>
    </location>
</feature>
<evidence type="ECO:0000313" key="2">
    <source>
        <dbReference type="EMBL" id="QHU29337.1"/>
    </source>
</evidence>
<protein>
    <submittedName>
        <fullName evidence="2">Uncharacterized protein</fullName>
    </submittedName>
</protein>
<evidence type="ECO:0000256" key="1">
    <source>
        <dbReference type="SAM" id="Coils"/>
    </source>
</evidence>
<sequence>MSLATYKSQCIEKYKIANPDKDIPKNMGSKWTDIEESELLANIQNHVDIEEVAKRHGRTRGAITARLEVIAMRMYEENRYDIEHIGEVTMMNARSIQEAIDKKNKNKDKYESKYQHTDTEIANLKKEIIELKAIIKDLKRDDIDDLKKQIQNMLDIQNIKNDIIELKNAIRKEGT</sequence>